<dbReference type="InterPro" id="IPR036390">
    <property type="entry name" value="WH_DNA-bd_sf"/>
</dbReference>
<dbReference type="Gene3D" id="1.10.10.10">
    <property type="entry name" value="Winged helix-like DNA-binding domain superfamily/Winged helix DNA-binding domain"/>
    <property type="match status" value="1"/>
</dbReference>
<dbReference type="InterPro" id="IPR037171">
    <property type="entry name" value="NagB/RpiA_transferase-like"/>
</dbReference>
<dbReference type="InterPro" id="IPR018356">
    <property type="entry name" value="Tscrpt_reg_HTH_DeoR_CS"/>
</dbReference>
<dbReference type="InterPro" id="IPR036388">
    <property type="entry name" value="WH-like_DNA-bd_sf"/>
</dbReference>
<evidence type="ECO:0000256" key="1">
    <source>
        <dbReference type="ARBA" id="ARBA00022491"/>
    </source>
</evidence>
<dbReference type="AlphaFoldDB" id="A0A5P9K0A0"/>
<dbReference type="PROSITE" id="PS51000">
    <property type="entry name" value="HTH_DEOR_2"/>
    <property type="match status" value="1"/>
</dbReference>
<accession>A0A5P9K0A0</accession>
<dbReference type="PANTHER" id="PTHR30363:SF4">
    <property type="entry name" value="GLYCEROL-3-PHOSPHATE REGULON REPRESSOR"/>
    <property type="match status" value="1"/>
</dbReference>
<dbReference type="InterPro" id="IPR050313">
    <property type="entry name" value="Carb_Metab_HTH_regulators"/>
</dbReference>
<evidence type="ECO:0000256" key="2">
    <source>
        <dbReference type="ARBA" id="ARBA00023015"/>
    </source>
</evidence>
<dbReference type="SMART" id="SM01134">
    <property type="entry name" value="DeoRC"/>
    <property type="match status" value="1"/>
</dbReference>
<evidence type="ECO:0000313" key="7">
    <source>
        <dbReference type="Proteomes" id="UP000325614"/>
    </source>
</evidence>
<gene>
    <name evidence="6" type="ORF">GDR74_14500</name>
</gene>
<evidence type="ECO:0000259" key="5">
    <source>
        <dbReference type="PROSITE" id="PS51000"/>
    </source>
</evidence>
<dbReference type="GO" id="GO:0003700">
    <property type="term" value="F:DNA-binding transcription factor activity"/>
    <property type="evidence" value="ECO:0007669"/>
    <property type="project" value="InterPro"/>
</dbReference>
<keyword evidence="1" id="KW-0678">Repressor</keyword>
<dbReference type="EMBL" id="CP045423">
    <property type="protein sequence ID" value="QFU17336.1"/>
    <property type="molecule type" value="Genomic_DNA"/>
</dbReference>
<evidence type="ECO:0000256" key="4">
    <source>
        <dbReference type="ARBA" id="ARBA00023163"/>
    </source>
</evidence>
<dbReference type="SUPFAM" id="SSF46785">
    <property type="entry name" value="Winged helix' DNA-binding domain"/>
    <property type="match status" value="1"/>
</dbReference>
<dbReference type="PROSITE" id="PS00894">
    <property type="entry name" value="HTH_DEOR_1"/>
    <property type="match status" value="1"/>
</dbReference>
<evidence type="ECO:0000313" key="6">
    <source>
        <dbReference type="EMBL" id="QFU17336.1"/>
    </source>
</evidence>
<reference evidence="6 7" key="1">
    <citation type="submission" date="2019-10" db="EMBL/GenBank/DDBJ databases">
        <title>Isolation, Identification of Microvirga thermotolerans HR1, a novel thermophilic bacterium and Comparative Genomics of the genus Microvirga.</title>
        <authorList>
            <person name="Li J."/>
            <person name="Zhang W."/>
            <person name="Lin M."/>
            <person name="Wang J."/>
        </authorList>
    </citation>
    <scope>NUCLEOTIDE SEQUENCE [LARGE SCALE GENOMIC DNA]</scope>
    <source>
        <strain evidence="6 7">HR1</strain>
    </source>
</reference>
<dbReference type="SMART" id="SM00420">
    <property type="entry name" value="HTH_DEOR"/>
    <property type="match status" value="1"/>
</dbReference>
<keyword evidence="2" id="KW-0805">Transcription regulation</keyword>
<dbReference type="Pfam" id="PF00455">
    <property type="entry name" value="DeoRC"/>
    <property type="match status" value="1"/>
</dbReference>
<dbReference type="Pfam" id="PF08220">
    <property type="entry name" value="HTH_DeoR"/>
    <property type="match status" value="1"/>
</dbReference>
<dbReference type="KEGG" id="mico:GDR74_14500"/>
<sequence length="264" mass="28069">MTLSAGKKAARQSLIVAELALSPTVRTSALAQRLGVSAETVRRDIEELTRRGLVSRTYGGAAGRQLGLQPDFSGRDTEAVAERDAVARLASGFVKPGHVVMIDSGSTAARFAQALAARDERITVVTNGFAVAEAFMRSGNARVMFCPGEAVARERGVYGSETCGFLRRFFADLVFIGASGLTAEGPTDVEAEACAVKRAMLERSDRRMLLIDSTKFGRRHFEIVCPLKSLSAIVADRPPDAALAEKLATNGVAVHAANREEGTA</sequence>
<feature type="domain" description="HTH deoR-type" evidence="5">
    <location>
        <begin position="8"/>
        <end position="63"/>
    </location>
</feature>
<dbReference type="Proteomes" id="UP000325614">
    <property type="component" value="Chromosome"/>
</dbReference>
<dbReference type="Gene3D" id="3.40.50.1360">
    <property type="match status" value="1"/>
</dbReference>
<dbReference type="GO" id="GO:0003677">
    <property type="term" value="F:DNA binding"/>
    <property type="evidence" value="ECO:0007669"/>
    <property type="project" value="UniProtKB-KW"/>
</dbReference>
<protein>
    <submittedName>
        <fullName evidence="6">DeoR family transcriptional regulator</fullName>
    </submittedName>
</protein>
<keyword evidence="3" id="KW-0238">DNA-binding</keyword>
<dbReference type="PANTHER" id="PTHR30363">
    <property type="entry name" value="HTH-TYPE TRANSCRIPTIONAL REGULATOR SRLR-RELATED"/>
    <property type="match status" value="1"/>
</dbReference>
<dbReference type="PRINTS" id="PR00037">
    <property type="entry name" value="HTHLACR"/>
</dbReference>
<proteinExistence type="predicted"/>
<organism evidence="6 7">
    <name type="scientific">Microvirga thermotolerans</name>
    <dbReference type="NCBI Taxonomy" id="2651334"/>
    <lineage>
        <taxon>Bacteria</taxon>
        <taxon>Pseudomonadati</taxon>
        <taxon>Pseudomonadota</taxon>
        <taxon>Alphaproteobacteria</taxon>
        <taxon>Hyphomicrobiales</taxon>
        <taxon>Methylobacteriaceae</taxon>
        <taxon>Microvirga</taxon>
    </lineage>
</organism>
<keyword evidence="7" id="KW-1185">Reference proteome</keyword>
<keyword evidence="4" id="KW-0804">Transcription</keyword>
<evidence type="ECO:0000256" key="3">
    <source>
        <dbReference type="ARBA" id="ARBA00023125"/>
    </source>
</evidence>
<dbReference type="InterPro" id="IPR014036">
    <property type="entry name" value="DeoR-like_C"/>
</dbReference>
<name>A0A5P9K0A0_9HYPH</name>
<dbReference type="InterPro" id="IPR001034">
    <property type="entry name" value="DeoR_HTH"/>
</dbReference>
<dbReference type="SUPFAM" id="SSF100950">
    <property type="entry name" value="NagB/RpiA/CoA transferase-like"/>
    <property type="match status" value="1"/>
</dbReference>
<dbReference type="RefSeq" id="WP_152586972.1">
    <property type="nucleotide sequence ID" value="NZ_CP045423.1"/>
</dbReference>